<dbReference type="AlphaFoldDB" id="A0A8J4AWC7"/>
<evidence type="ECO:0000313" key="7">
    <source>
        <dbReference type="EMBL" id="GIL46568.1"/>
    </source>
</evidence>
<feature type="region of interest" description="Disordered" evidence="5">
    <location>
        <begin position="61"/>
        <end position="84"/>
    </location>
</feature>
<keyword evidence="3" id="KW-0862">Zinc</keyword>
<dbReference type="Proteomes" id="UP000747399">
    <property type="component" value="Unassembled WGS sequence"/>
</dbReference>
<protein>
    <recommendedName>
        <fullName evidence="6">RING-type domain-containing protein</fullName>
    </recommendedName>
</protein>
<organism evidence="7 8">
    <name type="scientific">Volvox africanus</name>
    <dbReference type="NCBI Taxonomy" id="51714"/>
    <lineage>
        <taxon>Eukaryota</taxon>
        <taxon>Viridiplantae</taxon>
        <taxon>Chlorophyta</taxon>
        <taxon>core chlorophytes</taxon>
        <taxon>Chlorophyceae</taxon>
        <taxon>CS clade</taxon>
        <taxon>Chlamydomonadales</taxon>
        <taxon>Volvocaceae</taxon>
        <taxon>Volvox</taxon>
    </lineage>
</organism>
<proteinExistence type="predicted"/>
<dbReference type="InterPro" id="IPR001841">
    <property type="entry name" value="Znf_RING"/>
</dbReference>
<comment type="caution">
    <text evidence="7">The sequence shown here is derived from an EMBL/GenBank/DDBJ whole genome shotgun (WGS) entry which is preliminary data.</text>
</comment>
<dbReference type="PROSITE" id="PS50089">
    <property type="entry name" value="ZF_RING_2"/>
    <property type="match status" value="1"/>
</dbReference>
<dbReference type="InterPro" id="IPR013083">
    <property type="entry name" value="Znf_RING/FYVE/PHD"/>
</dbReference>
<gene>
    <name evidence="7" type="ORF">Vafri_3559</name>
</gene>
<evidence type="ECO:0000259" key="6">
    <source>
        <dbReference type="PROSITE" id="PS50089"/>
    </source>
</evidence>
<feature type="domain" description="RING-type" evidence="6">
    <location>
        <begin position="188"/>
        <end position="230"/>
    </location>
</feature>
<dbReference type="InterPro" id="IPR017907">
    <property type="entry name" value="Znf_RING_CS"/>
</dbReference>
<dbReference type="PROSITE" id="PS00518">
    <property type="entry name" value="ZF_RING_1"/>
    <property type="match status" value="1"/>
</dbReference>
<keyword evidence="2 4" id="KW-0863">Zinc-finger</keyword>
<dbReference type="SMART" id="SM00184">
    <property type="entry name" value="RING"/>
    <property type="match status" value="1"/>
</dbReference>
<evidence type="ECO:0000256" key="5">
    <source>
        <dbReference type="SAM" id="MobiDB-lite"/>
    </source>
</evidence>
<feature type="non-terminal residue" evidence="7">
    <location>
        <position position="1"/>
    </location>
</feature>
<evidence type="ECO:0000313" key="8">
    <source>
        <dbReference type="Proteomes" id="UP000747399"/>
    </source>
</evidence>
<dbReference type="SUPFAM" id="SSF57850">
    <property type="entry name" value="RING/U-box"/>
    <property type="match status" value="1"/>
</dbReference>
<reference evidence="7" key="1">
    <citation type="journal article" date="2021" name="Proc. Natl. Acad. Sci. U.S.A.">
        <title>Three genomes in the algal genus Volvox reveal the fate of a haploid sex-determining region after a transition to homothallism.</title>
        <authorList>
            <person name="Yamamoto K."/>
            <person name="Hamaji T."/>
            <person name="Kawai-Toyooka H."/>
            <person name="Matsuzaki R."/>
            <person name="Takahashi F."/>
            <person name="Nishimura Y."/>
            <person name="Kawachi M."/>
            <person name="Noguchi H."/>
            <person name="Minakuchi Y."/>
            <person name="Umen J.G."/>
            <person name="Toyoda A."/>
            <person name="Nozaki H."/>
        </authorList>
    </citation>
    <scope>NUCLEOTIDE SEQUENCE</scope>
    <source>
        <strain evidence="7">NIES-3780</strain>
    </source>
</reference>
<dbReference type="EMBL" id="BNCO01000004">
    <property type="protein sequence ID" value="GIL46568.1"/>
    <property type="molecule type" value="Genomic_DNA"/>
</dbReference>
<dbReference type="CDD" id="cd16449">
    <property type="entry name" value="RING-HC"/>
    <property type="match status" value="1"/>
</dbReference>
<dbReference type="Pfam" id="PF13920">
    <property type="entry name" value="zf-C3HC4_3"/>
    <property type="match status" value="1"/>
</dbReference>
<dbReference type="Gene3D" id="3.30.40.10">
    <property type="entry name" value="Zinc/RING finger domain, C3HC4 (zinc finger)"/>
    <property type="match status" value="1"/>
</dbReference>
<evidence type="ECO:0000256" key="4">
    <source>
        <dbReference type="PROSITE-ProRule" id="PRU00175"/>
    </source>
</evidence>
<evidence type="ECO:0000256" key="2">
    <source>
        <dbReference type="ARBA" id="ARBA00022771"/>
    </source>
</evidence>
<keyword evidence="1" id="KW-0479">Metal-binding</keyword>
<dbReference type="GO" id="GO:0008270">
    <property type="term" value="F:zinc ion binding"/>
    <property type="evidence" value="ECO:0007669"/>
    <property type="project" value="UniProtKB-KW"/>
</dbReference>
<sequence>AVLAAGVLRHKLLEDVRCAVASVAALAASAPPKPEAAVHPDPLEGELRFLRVSSLVNTVPARGSGLTSRPCTSRGGADVDRSPRMSGSNCLSGGALPGHSCTVSKLPYSATVINVGIAVTELDTQAADAVLGCETRRVGEGVARCGDSATGGSAGSGFSPSRGPEFRIVRDSAWEDDGEDQAGEAVQCGVCLELPVVVMPPSCGHGICGGCAEQLCAGVKSKPLTCPFCRRLVPAFVPWERPRFKTQSFWGP</sequence>
<keyword evidence="8" id="KW-1185">Reference proteome</keyword>
<evidence type="ECO:0000256" key="1">
    <source>
        <dbReference type="ARBA" id="ARBA00022723"/>
    </source>
</evidence>
<name>A0A8J4AWC7_9CHLO</name>
<accession>A0A8J4AWC7</accession>
<evidence type="ECO:0000256" key="3">
    <source>
        <dbReference type="ARBA" id="ARBA00022833"/>
    </source>
</evidence>